<proteinExistence type="predicted"/>
<comment type="caution">
    <text evidence="1">The sequence shown here is derived from an EMBL/GenBank/DDBJ whole genome shotgun (WGS) entry which is preliminary data.</text>
</comment>
<gene>
    <name evidence="1" type="ORF">PMIN01_12777</name>
</gene>
<organism evidence="1 2">
    <name type="scientific">Paraphaeosphaeria minitans</name>
    <dbReference type="NCBI Taxonomy" id="565426"/>
    <lineage>
        <taxon>Eukaryota</taxon>
        <taxon>Fungi</taxon>
        <taxon>Dikarya</taxon>
        <taxon>Ascomycota</taxon>
        <taxon>Pezizomycotina</taxon>
        <taxon>Dothideomycetes</taxon>
        <taxon>Pleosporomycetidae</taxon>
        <taxon>Pleosporales</taxon>
        <taxon>Massarineae</taxon>
        <taxon>Didymosphaeriaceae</taxon>
        <taxon>Paraphaeosphaeria</taxon>
    </lineage>
</organism>
<dbReference type="EMBL" id="WJXW01000017">
    <property type="protein sequence ID" value="KAF9729087.1"/>
    <property type="molecule type" value="Genomic_DNA"/>
</dbReference>
<keyword evidence="2" id="KW-1185">Reference proteome</keyword>
<dbReference type="Proteomes" id="UP000756921">
    <property type="component" value="Unassembled WGS sequence"/>
</dbReference>
<dbReference type="AlphaFoldDB" id="A0A9P6G593"/>
<sequence length="104" mass="11528">MLSRYEGYPLKLIMRTTGTEMGNQTMEDGKRVGSYHGVRGAGDSWNSAKCLCFRWGVNMLAVYRGPPHLASSKLKTLEVGPLMTLVTKHPETIYAACYLRACPS</sequence>
<reference evidence="1" key="1">
    <citation type="journal article" date="2020" name="Mol. Plant Microbe Interact.">
        <title>Genome Sequence of the Biocontrol Agent Coniothyrium minitans strain Conio (IMI 134523).</title>
        <authorList>
            <person name="Patel D."/>
            <person name="Shittu T.A."/>
            <person name="Baroncelli R."/>
            <person name="Muthumeenakshi S."/>
            <person name="Osborne T.H."/>
            <person name="Janganan T.K."/>
            <person name="Sreenivasaprasad S."/>
        </authorList>
    </citation>
    <scope>NUCLEOTIDE SEQUENCE</scope>
    <source>
        <strain evidence="1">Conio</strain>
    </source>
</reference>
<evidence type="ECO:0000313" key="2">
    <source>
        <dbReference type="Proteomes" id="UP000756921"/>
    </source>
</evidence>
<evidence type="ECO:0000313" key="1">
    <source>
        <dbReference type="EMBL" id="KAF9729087.1"/>
    </source>
</evidence>
<protein>
    <submittedName>
        <fullName evidence="1">Uncharacterized protein</fullName>
    </submittedName>
</protein>
<accession>A0A9P6G593</accession>
<name>A0A9P6G593_9PLEO</name>